<proteinExistence type="predicted"/>
<evidence type="ECO:0000313" key="3">
    <source>
        <dbReference type="EMBL" id="CED83844.1"/>
    </source>
</evidence>
<dbReference type="Gene3D" id="3.10.110.10">
    <property type="entry name" value="Ubiquitin Conjugating Enzyme"/>
    <property type="match status" value="1"/>
</dbReference>
<name>A0A0F7STA8_PHARH</name>
<protein>
    <submittedName>
        <fullName evidence="3">Uncharacterized conserved protein, contains RWD domain</fullName>
    </submittedName>
</protein>
<dbReference type="CDD" id="cd23823">
    <property type="entry name" value="RWD_GCN2"/>
    <property type="match status" value="1"/>
</dbReference>
<dbReference type="SUPFAM" id="SSF54495">
    <property type="entry name" value="UBC-like"/>
    <property type="match status" value="1"/>
</dbReference>
<sequence length="250" mass="28737">MASYEETLAEELEVLESIYPDELEKISPTHLCLQIDPEVPVTTEPLSLKFTVKYPPDYPDVLPDMSLDVLDGELEDSEREWLLEDLKVVGEESIGMAMVFTLASHLRETMSSLVARRVVLKQQAEDEKHRQLEEAQAARLRGTAVTSESFLNWKKTFLSEQKARRDREEDERLKALPPKEREEVKRAKAKLSGKQLFQKDKTLFNSDEKLGGDEDAVAVDFSQYSREEREAARREEEAEENGLRVNYDSD</sequence>
<accession>A0A0F7STA8</accession>
<dbReference type="EMBL" id="LN483157">
    <property type="protein sequence ID" value="CED83844.1"/>
    <property type="molecule type" value="Genomic_DNA"/>
</dbReference>
<dbReference type="InterPro" id="IPR006575">
    <property type="entry name" value="RWD_dom"/>
</dbReference>
<evidence type="ECO:0000256" key="1">
    <source>
        <dbReference type="SAM" id="MobiDB-lite"/>
    </source>
</evidence>
<dbReference type="Pfam" id="PF16543">
    <property type="entry name" value="DFRP_C"/>
    <property type="match status" value="1"/>
</dbReference>
<organism evidence="3">
    <name type="scientific">Phaffia rhodozyma</name>
    <name type="common">Yeast</name>
    <name type="synonym">Xanthophyllomyces dendrorhous</name>
    <dbReference type="NCBI Taxonomy" id="264483"/>
    <lineage>
        <taxon>Eukaryota</taxon>
        <taxon>Fungi</taxon>
        <taxon>Dikarya</taxon>
        <taxon>Basidiomycota</taxon>
        <taxon>Agaricomycotina</taxon>
        <taxon>Tremellomycetes</taxon>
        <taxon>Cystofilobasidiales</taxon>
        <taxon>Mrakiaceae</taxon>
        <taxon>Phaffia</taxon>
    </lineage>
</organism>
<dbReference type="PROSITE" id="PS50908">
    <property type="entry name" value="RWD"/>
    <property type="match status" value="1"/>
</dbReference>
<feature type="region of interest" description="Disordered" evidence="1">
    <location>
        <begin position="228"/>
        <end position="250"/>
    </location>
</feature>
<dbReference type="InterPro" id="IPR040213">
    <property type="entry name" value="GIR2-like"/>
</dbReference>
<evidence type="ECO:0000259" key="2">
    <source>
        <dbReference type="PROSITE" id="PS50908"/>
    </source>
</evidence>
<dbReference type="Pfam" id="PF05773">
    <property type="entry name" value="RWD"/>
    <property type="match status" value="1"/>
</dbReference>
<dbReference type="SMART" id="SM00591">
    <property type="entry name" value="RWD"/>
    <property type="match status" value="1"/>
</dbReference>
<dbReference type="InterPro" id="IPR032378">
    <property type="entry name" value="ZC3H15/TMA46_C"/>
</dbReference>
<dbReference type="PANTHER" id="PTHR12292">
    <property type="entry name" value="RWD DOMAIN-CONTAINING PROTEIN"/>
    <property type="match status" value="1"/>
</dbReference>
<dbReference type="AlphaFoldDB" id="A0A0F7STA8"/>
<reference evidence="3" key="1">
    <citation type="submission" date="2014-08" db="EMBL/GenBank/DDBJ databases">
        <authorList>
            <person name="Sharma Rahul"/>
            <person name="Thines Marco"/>
        </authorList>
    </citation>
    <scope>NUCLEOTIDE SEQUENCE</scope>
</reference>
<dbReference type="InterPro" id="IPR016135">
    <property type="entry name" value="UBQ-conjugating_enzyme/RWD"/>
</dbReference>
<feature type="domain" description="RWD" evidence="2">
    <location>
        <begin position="10"/>
        <end position="113"/>
    </location>
</feature>